<dbReference type="Proteomes" id="UP000318336">
    <property type="component" value="Unassembled WGS sequence"/>
</dbReference>
<name>A0A542XAF8_9MICO</name>
<evidence type="ECO:0000313" key="1">
    <source>
        <dbReference type="EMBL" id="TQL32807.1"/>
    </source>
</evidence>
<dbReference type="OrthoDB" id="10011219at2"/>
<comment type="caution">
    <text evidence="1">The sequence shown here is derived from an EMBL/GenBank/DDBJ whole genome shotgun (WGS) entry which is preliminary data.</text>
</comment>
<protein>
    <submittedName>
        <fullName evidence="1">Uncharacterized protein</fullName>
    </submittedName>
</protein>
<gene>
    <name evidence="1" type="ORF">FB554_0939</name>
</gene>
<dbReference type="RefSeq" id="WP_142004888.1">
    <property type="nucleotide sequence ID" value="NZ_CAJTBP010000001.1"/>
</dbReference>
<keyword evidence="2" id="KW-1185">Reference proteome</keyword>
<proteinExistence type="predicted"/>
<dbReference type="AlphaFoldDB" id="A0A542XAF8"/>
<dbReference type="EMBL" id="VFOK01000001">
    <property type="protein sequence ID" value="TQL32807.1"/>
    <property type="molecule type" value="Genomic_DNA"/>
</dbReference>
<accession>A0A542XAF8</accession>
<sequence>MGLFGSASDKTPLELPDALAQRVDDLLARDDYFAAIRQVRRETGAGLVVGTRAVDHGQELRDSA</sequence>
<reference evidence="1 2" key="1">
    <citation type="submission" date="2019-06" db="EMBL/GenBank/DDBJ databases">
        <title>Sequencing the genomes of 1000 actinobacteria strains.</title>
        <authorList>
            <person name="Klenk H.-P."/>
        </authorList>
    </citation>
    <scope>NUCLEOTIDE SEQUENCE [LARGE SCALE GENOMIC DNA]</scope>
    <source>
        <strain evidence="1 2">DSM 24617</strain>
    </source>
</reference>
<evidence type="ECO:0000313" key="2">
    <source>
        <dbReference type="Proteomes" id="UP000318336"/>
    </source>
</evidence>
<organism evidence="1 2">
    <name type="scientific">Barrientosiimonas humi</name>
    <dbReference type="NCBI Taxonomy" id="999931"/>
    <lineage>
        <taxon>Bacteria</taxon>
        <taxon>Bacillati</taxon>
        <taxon>Actinomycetota</taxon>
        <taxon>Actinomycetes</taxon>
        <taxon>Micrococcales</taxon>
        <taxon>Dermacoccaceae</taxon>
        <taxon>Barrientosiimonas</taxon>
    </lineage>
</organism>